<dbReference type="EMBL" id="KQ996988">
    <property type="protein sequence ID" value="KZV44490.1"/>
    <property type="molecule type" value="Genomic_DNA"/>
</dbReference>
<dbReference type="Proteomes" id="UP000250235">
    <property type="component" value="Unassembled WGS sequence"/>
</dbReference>
<protein>
    <recommendedName>
        <fullName evidence="3">Retrovirus-related Pol polyprotein from transposon TNT 1-94</fullName>
    </recommendedName>
</protein>
<sequence length="155" mass="17522">MNDATISNIHLAVADGVLSSIAEIKSTKVVCHTLTKMYEVKSLYNKIFLKIKLYTLRMEESSSMTDHINTLNTLFAQLTSMAHIIEEKERAEILLQSLPDPYDQLILNITNNILTDVLNFNDVLNAVLSEESRRKNKEDKLVSSKQAEALPMIRG</sequence>
<accession>A0A2Z7CBS5</accession>
<dbReference type="Pfam" id="PF14223">
    <property type="entry name" value="Retrotran_gag_2"/>
    <property type="match status" value="1"/>
</dbReference>
<name>A0A2Z7CBS5_9LAMI</name>
<keyword evidence="2" id="KW-1185">Reference proteome</keyword>
<evidence type="ECO:0000313" key="2">
    <source>
        <dbReference type="Proteomes" id="UP000250235"/>
    </source>
</evidence>
<gene>
    <name evidence="1" type="ORF">F511_38488</name>
</gene>
<evidence type="ECO:0008006" key="3">
    <source>
        <dbReference type="Google" id="ProtNLM"/>
    </source>
</evidence>
<dbReference type="OrthoDB" id="2596766at2759"/>
<evidence type="ECO:0000313" key="1">
    <source>
        <dbReference type="EMBL" id="KZV44490.1"/>
    </source>
</evidence>
<dbReference type="AlphaFoldDB" id="A0A2Z7CBS5"/>
<proteinExistence type="predicted"/>
<organism evidence="1 2">
    <name type="scientific">Dorcoceras hygrometricum</name>
    <dbReference type="NCBI Taxonomy" id="472368"/>
    <lineage>
        <taxon>Eukaryota</taxon>
        <taxon>Viridiplantae</taxon>
        <taxon>Streptophyta</taxon>
        <taxon>Embryophyta</taxon>
        <taxon>Tracheophyta</taxon>
        <taxon>Spermatophyta</taxon>
        <taxon>Magnoliopsida</taxon>
        <taxon>eudicotyledons</taxon>
        <taxon>Gunneridae</taxon>
        <taxon>Pentapetalae</taxon>
        <taxon>asterids</taxon>
        <taxon>lamiids</taxon>
        <taxon>Lamiales</taxon>
        <taxon>Gesneriaceae</taxon>
        <taxon>Didymocarpoideae</taxon>
        <taxon>Trichosporeae</taxon>
        <taxon>Loxocarpinae</taxon>
        <taxon>Dorcoceras</taxon>
    </lineage>
</organism>
<reference evidence="1 2" key="1">
    <citation type="journal article" date="2015" name="Proc. Natl. Acad. Sci. U.S.A.">
        <title>The resurrection genome of Boea hygrometrica: A blueprint for survival of dehydration.</title>
        <authorList>
            <person name="Xiao L."/>
            <person name="Yang G."/>
            <person name="Zhang L."/>
            <person name="Yang X."/>
            <person name="Zhao S."/>
            <person name="Ji Z."/>
            <person name="Zhou Q."/>
            <person name="Hu M."/>
            <person name="Wang Y."/>
            <person name="Chen M."/>
            <person name="Xu Y."/>
            <person name="Jin H."/>
            <person name="Xiao X."/>
            <person name="Hu G."/>
            <person name="Bao F."/>
            <person name="Hu Y."/>
            <person name="Wan P."/>
            <person name="Li L."/>
            <person name="Deng X."/>
            <person name="Kuang T."/>
            <person name="Xiang C."/>
            <person name="Zhu J.K."/>
            <person name="Oliver M.J."/>
            <person name="He Y."/>
        </authorList>
    </citation>
    <scope>NUCLEOTIDE SEQUENCE [LARGE SCALE GENOMIC DNA]</scope>
    <source>
        <strain evidence="2">cv. XS01</strain>
    </source>
</reference>